<reference evidence="1" key="1">
    <citation type="submission" date="2019-04" db="EMBL/GenBank/DDBJ databases">
        <title>Microbes associate with the intestines of laboratory mice.</title>
        <authorList>
            <person name="Navarre W."/>
            <person name="Wong E."/>
            <person name="Huang K."/>
            <person name="Tropini C."/>
            <person name="Ng K."/>
            <person name="Yu B."/>
        </authorList>
    </citation>
    <scope>NUCLEOTIDE SEQUENCE</scope>
    <source>
        <strain evidence="1">NM01_1-7b</strain>
    </source>
</reference>
<sequence>MIRYKINLLLALKNVGYNTNKIRKEKIFTEAQLQQMRDNKLLTQKALNKVCNLLECQPGDILEYVPDEINQIQ</sequence>
<comment type="caution">
    <text evidence="1">The sequence shown here is derived from an EMBL/GenBank/DDBJ whole genome shotgun (WGS) entry which is preliminary data.</text>
</comment>
<protein>
    <submittedName>
        <fullName evidence="1">XRE family transcriptional regulator</fullName>
    </submittedName>
</protein>
<dbReference type="Proteomes" id="UP000304953">
    <property type="component" value="Unassembled WGS sequence"/>
</dbReference>
<evidence type="ECO:0000313" key="2">
    <source>
        <dbReference type="Proteomes" id="UP000304953"/>
    </source>
</evidence>
<keyword evidence="2" id="KW-1185">Reference proteome</keyword>
<proteinExistence type="predicted"/>
<name>A0AC61RNX9_9FIRM</name>
<evidence type="ECO:0000313" key="1">
    <source>
        <dbReference type="EMBL" id="TGY88702.1"/>
    </source>
</evidence>
<dbReference type="EMBL" id="SRYA01000097">
    <property type="protein sequence ID" value="TGY88702.1"/>
    <property type="molecule type" value="Genomic_DNA"/>
</dbReference>
<organism evidence="1 2">
    <name type="scientific">Petralouisia muris</name>
    <dbReference type="NCBI Taxonomy" id="3032872"/>
    <lineage>
        <taxon>Bacteria</taxon>
        <taxon>Bacillati</taxon>
        <taxon>Bacillota</taxon>
        <taxon>Clostridia</taxon>
        <taxon>Lachnospirales</taxon>
        <taxon>Lachnospiraceae</taxon>
        <taxon>Petralouisia</taxon>
    </lineage>
</organism>
<accession>A0AC61RNX9</accession>
<gene>
    <name evidence="1" type="ORF">E5329_25530</name>
</gene>